<accession>H9UKE7</accession>
<organism evidence="2 3">
    <name type="scientific">Spirochaeta africana (strain ATCC 700263 / DSM 8902 / Z-7692)</name>
    <dbReference type="NCBI Taxonomy" id="889378"/>
    <lineage>
        <taxon>Bacteria</taxon>
        <taxon>Pseudomonadati</taxon>
        <taxon>Spirochaetota</taxon>
        <taxon>Spirochaetia</taxon>
        <taxon>Spirochaetales</taxon>
        <taxon>Spirochaetaceae</taxon>
        <taxon>Spirochaeta</taxon>
    </lineage>
</organism>
<dbReference type="OrthoDB" id="350528at2"/>
<proteinExistence type="inferred from homology"/>
<dbReference type="PATRIC" id="fig|889378.3.peg.1926"/>
<reference evidence="3" key="1">
    <citation type="journal article" date="2013" name="Stand. Genomic Sci.">
        <title>Complete genome sequence of the halophilic bacterium Spirochaeta africana type strain (Z-7692(T)) from the alkaline Lake Magadi in the East African Rift.</title>
        <authorList>
            <person name="Liolos K."/>
            <person name="Abt B."/>
            <person name="Scheuner C."/>
            <person name="Teshima H."/>
            <person name="Held B."/>
            <person name="Lapidus A."/>
            <person name="Nolan M."/>
            <person name="Lucas S."/>
            <person name="Deshpande S."/>
            <person name="Cheng J.F."/>
            <person name="Tapia R."/>
            <person name="Goodwin L.A."/>
            <person name="Pitluck S."/>
            <person name="Pagani I."/>
            <person name="Ivanova N."/>
            <person name="Mavromatis K."/>
            <person name="Mikhailova N."/>
            <person name="Huntemann M."/>
            <person name="Pati A."/>
            <person name="Chen A."/>
            <person name="Palaniappan K."/>
            <person name="Land M."/>
            <person name="Rohde M."/>
            <person name="Tindall B.J."/>
            <person name="Detter J.C."/>
            <person name="Goker M."/>
            <person name="Bristow J."/>
            <person name="Eisen J.A."/>
            <person name="Markowitz V."/>
            <person name="Hugenholtz P."/>
            <person name="Woyke T."/>
            <person name="Klenk H.P."/>
            <person name="Kyrpides N.C."/>
        </authorList>
    </citation>
    <scope>NUCLEOTIDE SEQUENCE</scope>
    <source>
        <strain evidence="3">ATCC 700263 / DSM 8902 / Z-7692</strain>
    </source>
</reference>
<dbReference type="HOGENOM" id="CLU_072799_6_3_12"/>
<comment type="similarity">
    <text evidence="1">Belongs to the bactofilin family.</text>
</comment>
<evidence type="ECO:0000313" key="2">
    <source>
        <dbReference type="EMBL" id="AFG37990.1"/>
    </source>
</evidence>
<dbReference type="PANTHER" id="PTHR35024:SF4">
    <property type="entry name" value="POLYMER-FORMING CYTOSKELETAL PROTEIN"/>
    <property type="match status" value="1"/>
</dbReference>
<dbReference type="Pfam" id="PF04519">
    <property type="entry name" value="Bactofilin"/>
    <property type="match status" value="1"/>
</dbReference>
<keyword evidence="3" id="KW-1185">Reference proteome</keyword>
<dbReference type="EMBL" id="CP003282">
    <property type="protein sequence ID" value="AFG37990.1"/>
    <property type="molecule type" value="Genomic_DNA"/>
</dbReference>
<dbReference type="InterPro" id="IPR007607">
    <property type="entry name" value="BacA/B"/>
</dbReference>
<sequence length="138" mass="15085">MSYDERTLPKTVTRIGKTVRMKGTLRFAESVQLSGRFEGEIESKGYLYIEDGAEVEANVRAESVIVGGMVRGNIEASQRVEMLPSARIYGNVKTAAVRIEDGVSFEGKCQMVKNSDAVDVFSAPVGQLKESVRGFSKS</sequence>
<protein>
    <submittedName>
        <fullName evidence="2">Integral membrane protein CcmA involved in cell shape determination</fullName>
    </submittedName>
</protein>
<dbReference type="STRING" id="889378.Spiaf_1939"/>
<dbReference type="eggNOG" id="COG1664">
    <property type="taxonomic scope" value="Bacteria"/>
</dbReference>
<name>H9UKE7_SPIAZ</name>
<evidence type="ECO:0000256" key="1">
    <source>
        <dbReference type="ARBA" id="ARBA00044755"/>
    </source>
</evidence>
<dbReference type="PANTHER" id="PTHR35024">
    <property type="entry name" value="HYPOTHETICAL CYTOSOLIC PROTEIN"/>
    <property type="match status" value="1"/>
</dbReference>
<gene>
    <name evidence="2" type="ordered locus">Spiaf_1939</name>
</gene>
<dbReference type="KEGG" id="sfc:Spiaf_1939"/>
<dbReference type="AlphaFoldDB" id="H9UKE7"/>
<dbReference type="Proteomes" id="UP000007383">
    <property type="component" value="Chromosome"/>
</dbReference>
<evidence type="ECO:0000313" key="3">
    <source>
        <dbReference type="Proteomes" id="UP000007383"/>
    </source>
</evidence>